<evidence type="ECO:0000313" key="3">
    <source>
        <dbReference type="Proteomes" id="UP000499080"/>
    </source>
</evidence>
<evidence type="ECO:0000256" key="1">
    <source>
        <dbReference type="SAM" id="MobiDB-lite"/>
    </source>
</evidence>
<dbReference type="AlphaFoldDB" id="A0A4Y2VSL3"/>
<accession>A0A4Y2VSL3</accession>
<protein>
    <submittedName>
        <fullName evidence="2">Uncharacterized protein</fullName>
    </submittedName>
</protein>
<keyword evidence="3" id="KW-1185">Reference proteome</keyword>
<sequence>MTPIRSAGSDQLGLRKQCYFIVVTATLFPQHAAARRDLHGSFEHLLPTRDVPVACNTSWKDCHYSTSCETRKPETLANPRPLLQPKNAEPLPNEPSCSKSLEPQVFEADSLATSSTFAISPKDIIPPHQAASKKTEANDKRKEKLLFYHTHHIKLN</sequence>
<name>A0A4Y2VSL3_ARAVE</name>
<organism evidence="2 3">
    <name type="scientific">Araneus ventricosus</name>
    <name type="common">Orbweaver spider</name>
    <name type="synonym">Epeira ventricosa</name>
    <dbReference type="NCBI Taxonomy" id="182803"/>
    <lineage>
        <taxon>Eukaryota</taxon>
        <taxon>Metazoa</taxon>
        <taxon>Ecdysozoa</taxon>
        <taxon>Arthropoda</taxon>
        <taxon>Chelicerata</taxon>
        <taxon>Arachnida</taxon>
        <taxon>Araneae</taxon>
        <taxon>Araneomorphae</taxon>
        <taxon>Entelegynae</taxon>
        <taxon>Araneoidea</taxon>
        <taxon>Araneidae</taxon>
        <taxon>Araneus</taxon>
    </lineage>
</organism>
<feature type="region of interest" description="Disordered" evidence="1">
    <location>
        <begin position="70"/>
        <end position="98"/>
    </location>
</feature>
<comment type="caution">
    <text evidence="2">The sequence shown here is derived from an EMBL/GenBank/DDBJ whole genome shotgun (WGS) entry which is preliminary data.</text>
</comment>
<dbReference type="Proteomes" id="UP000499080">
    <property type="component" value="Unassembled WGS sequence"/>
</dbReference>
<evidence type="ECO:0000313" key="2">
    <source>
        <dbReference type="EMBL" id="GBO28139.1"/>
    </source>
</evidence>
<dbReference type="EMBL" id="BGPR01051157">
    <property type="protein sequence ID" value="GBO28139.1"/>
    <property type="molecule type" value="Genomic_DNA"/>
</dbReference>
<reference evidence="2 3" key="1">
    <citation type="journal article" date="2019" name="Sci. Rep.">
        <title>Orb-weaving spider Araneus ventricosus genome elucidates the spidroin gene catalogue.</title>
        <authorList>
            <person name="Kono N."/>
            <person name="Nakamura H."/>
            <person name="Ohtoshi R."/>
            <person name="Moran D.A.P."/>
            <person name="Shinohara A."/>
            <person name="Yoshida Y."/>
            <person name="Fujiwara M."/>
            <person name="Mori M."/>
            <person name="Tomita M."/>
            <person name="Arakawa K."/>
        </authorList>
    </citation>
    <scope>NUCLEOTIDE SEQUENCE [LARGE SCALE GENOMIC DNA]</scope>
</reference>
<gene>
    <name evidence="2" type="ORF">AVEN_109780_1</name>
</gene>
<proteinExistence type="predicted"/>